<dbReference type="Pfam" id="PF10080">
    <property type="entry name" value="FtrD-like"/>
    <property type="match status" value="1"/>
</dbReference>
<feature type="transmembrane region" description="Helical" evidence="1">
    <location>
        <begin position="109"/>
        <end position="129"/>
    </location>
</feature>
<keyword evidence="4" id="KW-1185">Reference proteome</keyword>
<feature type="transmembrane region" description="Helical" evidence="1">
    <location>
        <begin position="45"/>
        <end position="64"/>
    </location>
</feature>
<proteinExistence type="predicted"/>
<dbReference type="PATRIC" id="fig|546269.5.peg.1726"/>
<keyword evidence="1" id="KW-0812">Transmembrane</keyword>
<name>D6GT40_FILAD</name>
<evidence type="ECO:0000313" key="4">
    <source>
        <dbReference type="Proteomes" id="UP000007468"/>
    </source>
</evidence>
<evidence type="ECO:0000259" key="2">
    <source>
        <dbReference type="Pfam" id="PF10080"/>
    </source>
</evidence>
<keyword evidence="1" id="KW-1133">Transmembrane helix</keyword>
<dbReference type="EMBL" id="CP002390">
    <property type="protein sequence ID" value="EFE28025.2"/>
    <property type="molecule type" value="Genomic_DNA"/>
</dbReference>
<accession>D6GT40</accession>
<evidence type="ECO:0000313" key="3">
    <source>
        <dbReference type="EMBL" id="EFE28025.2"/>
    </source>
</evidence>
<feature type="transmembrane region" description="Helical" evidence="1">
    <location>
        <begin position="187"/>
        <end position="208"/>
    </location>
</feature>
<dbReference type="HOGENOM" id="CLU_045824_0_0_9"/>
<feature type="transmembrane region" description="Helical" evidence="1">
    <location>
        <begin position="278"/>
        <end position="296"/>
    </location>
</feature>
<feature type="transmembrane region" description="Helical" evidence="1">
    <location>
        <begin position="13"/>
        <end position="33"/>
    </location>
</feature>
<feature type="transmembrane region" description="Helical" evidence="1">
    <location>
        <begin position="76"/>
        <end position="97"/>
    </location>
</feature>
<reference evidence="4" key="1">
    <citation type="submission" date="2010-12" db="EMBL/GenBank/DDBJ databases">
        <title>The genome sequence of Filifactor alocis strain ATCC 35896.</title>
        <authorList>
            <consortium name="The Broad Institute Genome Sequencing Platform"/>
            <person name="Ward D."/>
            <person name="Earl A."/>
            <person name="Feldgarden M."/>
            <person name="Young S.K."/>
            <person name="Gargeya S."/>
            <person name="Zeng Q."/>
            <person name="Alvarado L."/>
            <person name="Berlin A."/>
            <person name="Bochicchio J."/>
            <person name="Chapman S.B."/>
            <person name="Chen Z."/>
            <person name="Freedman E."/>
            <person name="Gellesch M."/>
            <person name="Goldberg J."/>
            <person name="Griggs A."/>
            <person name="Gujja S."/>
            <person name="Heilman E."/>
            <person name="Heiman D."/>
            <person name="Howarth C."/>
            <person name="Mehta T."/>
            <person name="Neiman D."/>
            <person name="Pearson M."/>
            <person name="Roberts A."/>
            <person name="Saif S."/>
            <person name="Shea T."/>
            <person name="Shenoy N."/>
            <person name="Sisk P."/>
            <person name="Stolte C."/>
            <person name="Sykes S."/>
            <person name="White J."/>
            <person name="Yandava C."/>
            <person name="Izard J."/>
            <person name="Blanton J.M."/>
            <person name="Baranova O.V."/>
            <person name="Tanner A.C."/>
            <person name="Dewhirst F.E."/>
            <person name="Haas B."/>
            <person name="Nusbaum C."/>
            <person name="Birren B."/>
        </authorList>
    </citation>
    <scope>NUCLEOTIDE SEQUENCE [LARGE SCALE GENOMIC DNA]</scope>
    <source>
        <strain evidence="4">ATCC 35896 / D40 B5</strain>
    </source>
</reference>
<dbReference type="Proteomes" id="UP000007468">
    <property type="component" value="Chromosome"/>
</dbReference>
<dbReference type="KEGG" id="faa:HMPREF0389_01278"/>
<dbReference type="AlphaFoldDB" id="D6GT40"/>
<organism evidence="3 4">
    <name type="scientific">Filifactor alocis (strain ATCC 35896 / CCUG 47790 / D40 B5)</name>
    <name type="common">Fusobacterium alocis</name>
    <dbReference type="NCBI Taxonomy" id="546269"/>
    <lineage>
        <taxon>Bacteria</taxon>
        <taxon>Bacillati</taxon>
        <taxon>Bacillota</taxon>
        <taxon>Clostridia</taxon>
        <taxon>Peptostreptococcales</taxon>
        <taxon>Filifactoraceae</taxon>
        <taxon>Filifactor</taxon>
    </lineage>
</organism>
<dbReference type="STRING" id="546269.HMPREF0389_01278"/>
<evidence type="ECO:0000256" key="1">
    <source>
        <dbReference type="SAM" id="Phobius"/>
    </source>
</evidence>
<dbReference type="eggNOG" id="COG4393">
    <property type="taxonomic scope" value="Bacteria"/>
</dbReference>
<dbReference type="InterPro" id="IPR018758">
    <property type="entry name" value="FtrD-like"/>
</dbReference>
<protein>
    <recommendedName>
        <fullName evidence="2">Membrane iron-sulfur containing protein FtrD-like domain-containing protein</fullName>
    </recommendedName>
</protein>
<feature type="transmembrane region" description="Helical" evidence="1">
    <location>
        <begin position="149"/>
        <end position="175"/>
    </location>
</feature>
<gene>
    <name evidence="3" type="ordered locus">HMPREF0389_01278</name>
</gene>
<sequence length="427" mass="48912">MKSQPEVIVIFKIFIKVMESGITLSMIISLLFAFLRTKDIRKKRIFSVAAISLGVVAAIVSAIVREIPNFVNRASLSFWSMLPIVIAAVGLLILIPLKKKVSDQKSVKYENCFIGLLGIYVIGSFFYYMPPILIQLNNFVYYGESAVSTMVLFRIIGYVLGIVMMILSAVAVYNTTRKLSRKELENTVFISLLIAFVPQFFVIVQRLYSLHLIIRNGMILNTIAFVLNNERYFHFGMMLFLLIIPILLIGKNRVITEEYRNKAELRKIKYTMKKNRQWAYFFLVIIVINVFSLSYLKNYVGREVPLSAPEEYTLEDGMITIPLSLLEDNHLHRFTYKSSDGVEMRFFAIKKSPGSYVAVLDACEICGPSGYFERKDDVVCKLCDVVMNRGTIGFKGGCNPIPFPYRVHDEKIKIDPRDLDKDSYIFK</sequence>
<feature type="domain" description="Membrane iron-sulfur containing protein FtrD-like" evidence="2">
    <location>
        <begin position="326"/>
        <end position="426"/>
    </location>
</feature>
<feature type="transmembrane region" description="Helical" evidence="1">
    <location>
        <begin position="232"/>
        <end position="250"/>
    </location>
</feature>
<keyword evidence="1" id="KW-0472">Membrane</keyword>